<evidence type="ECO:0000256" key="7">
    <source>
        <dbReference type="ARBA" id="ARBA00047942"/>
    </source>
</evidence>
<comment type="similarity">
    <text evidence="1">Belongs to the N(4)/N(6)-methyltransferase family.</text>
</comment>
<evidence type="ECO:0000313" key="12">
    <source>
        <dbReference type="Proteomes" id="UP000321303"/>
    </source>
</evidence>
<dbReference type="Gene3D" id="1.20.1260.30">
    <property type="match status" value="1"/>
</dbReference>
<dbReference type="GO" id="GO:0004519">
    <property type="term" value="F:endonuclease activity"/>
    <property type="evidence" value="ECO:0007669"/>
    <property type="project" value="UniProtKB-KW"/>
</dbReference>
<keyword evidence="12" id="KW-1185">Reference proteome</keyword>
<keyword evidence="6" id="KW-0680">Restriction system</keyword>
<feature type="compositionally biased region" description="Basic and acidic residues" evidence="8">
    <location>
        <begin position="700"/>
        <end position="709"/>
    </location>
</feature>
<keyword evidence="5" id="KW-0949">S-adenosyl-L-methionine</keyword>
<dbReference type="EMBL" id="BJXV01000011">
    <property type="protein sequence ID" value="GEN28530.1"/>
    <property type="molecule type" value="Genomic_DNA"/>
</dbReference>
<feature type="domain" description="DNA methylase adenine-specific" evidence="9">
    <location>
        <begin position="161"/>
        <end position="490"/>
    </location>
</feature>
<dbReference type="GO" id="GO:0032259">
    <property type="term" value="P:methylation"/>
    <property type="evidence" value="ECO:0007669"/>
    <property type="project" value="UniProtKB-KW"/>
</dbReference>
<dbReference type="GO" id="GO:0009007">
    <property type="term" value="F:site-specific DNA-methyltransferase (adenine-specific) activity"/>
    <property type="evidence" value="ECO:0007669"/>
    <property type="project" value="UniProtKB-EC"/>
</dbReference>
<dbReference type="SUPFAM" id="SSF53335">
    <property type="entry name" value="S-adenosyl-L-methionine-dependent methyltransferases"/>
    <property type="match status" value="1"/>
</dbReference>
<evidence type="ECO:0000259" key="9">
    <source>
        <dbReference type="Pfam" id="PF02384"/>
    </source>
</evidence>
<dbReference type="GO" id="GO:0008170">
    <property type="term" value="F:N-methyltransferase activity"/>
    <property type="evidence" value="ECO:0007669"/>
    <property type="project" value="InterPro"/>
</dbReference>
<comment type="catalytic activity">
    <reaction evidence="7">
        <text>a 2'-deoxyadenosine in DNA + S-adenosyl-L-methionine = an N(6)-methyl-2'-deoxyadenosine in DNA + S-adenosyl-L-homocysteine + H(+)</text>
        <dbReference type="Rhea" id="RHEA:15197"/>
        <dbReference type="Rhea" id="RHEA-COMP:12418"/>
        <dbReference type="Rhea" id="RHEA-COMP:12419"/>
        <dbReference type="ChEBI" id="CHEBI:15378"/>
        <dbReference type="ChEBI" id="CHEBI:57856"/>
        <dbReference type="ChEBI" id="CHEBI:59789"/>
        <dbReference type="ChEBI" id="CHEBI:90615"/>
        <dbReference type="ChEBI" id="CHEBI:90616"/>
        <dbReference type="EC" id="2.1.1.72"/>
    </reaction>
</comment>
<evidence type="ECO:0000256" key="8">
    <source>
        <dbReference type="SAM" id="MobiDB-lite"/>
    </source>
</evidence>
<feature type="domain" description="N6 adenine-specific DNA methyltransferase N-terminal" evidence="10">
    <location>
        <begin position="8"/>
        <end position="147"/>
    </location>
</feature>
<dbReference type="InterPro" id="IPR022749">
    <property type="entry name" value="D12N6_MeTrfase_N"/>
</dbReference>
<dbReference type="InterPro" id="IPR003356">
    <property type="entry name" value="DNA_methylase_A-5"/>
</dbReference>
<dbReference type="InterPro" id="IPR029063">
    <property type="entry name" value="SAM-dependent_MTases_sf"/>
</dbReference>
<accession>A0A511UPM1</accession>
<keyword evidence="4" id="KW-0808">Transferase</keyword>
<keyword evidence="11" id="KW-0540">Nuclease</keyword>
<proteinExistence type="inferred from homology"/>
<evidence type="ECO:0000256" key="3">
    <source>
        <dbReference type="ARBA" id="ARBA00022603"/>
    </source>
</evidence>
<dbReference type="PRINTS" id="PR00507">
    <property type="entry name" value="N12N6MTFRASE"/>
</dbReference>
<evidence type="ECO:0000313" key="11">
    <source>
        <dbReference type="EMBL" id="GEN28530.1"/>
    </source>
</evidence>
<sequence length="838" mass="94949">MPLTLPQLERHLFSAADILRGKMDASEFKEYIFGMLFLKRCSDVFDERHEQVVNDQMAKGKSREAALEVAEQRFWYKKSFYLPETSRWNYLLNEAHKNVGDALNKALGGLEQDNTSLQDVLLHIDFNRKVGQSKLADSKLRGLINHFSKHRLRDRDFEFPDLLGAAYEFLIGDFADSAGKKGGEFYTPRPVVRMMVRLLKPEQDHRVYDPCCGSGGMLIASKEWIDEHGGEGHRLDCYGQENAGTVWSIAKMNMLLHGITTANLENDDTLENPRHIKNGELLRFDRVLTNPPFSYNFGSKDTDDSGQPLFQPARRSERFKYGEVPLGSKKADLMFLQHMLAVCTDGGMVATVMPHGVLFRGGEEKNIRKGIIEDDLLEAVIGLPPNLFYGTGIPACILILRKRHSIGAQQVASKHPQNQGKVLFINADREYFEGRAQNYLMPEHIEKIAAIYEAFAEGKGQDVPGFASIVSVETLRENGYNLNIRRYADNAPPPEPHDVHAHLVGGIPQAEIDAKRPLLNAQGLDPEDLFEPKPCDDGYQLFREMIAAKADIKPAIEKNAGVLFKEQTLREAFETWWQRHSKSITALAQHHEYAALRQELLNSFTESLRPVGLLSDFQVSGMIAGFWHQQKYDFLTLMARDSRGVVDAWRTSIVTAMEDKIDKDDPLEHKLVKFLLGGFLEELQTLEQQQAELDSQIKVAEDKLPKQGDSDDDDATGDSEDSLSDIERVKLEKQIKVWKKQRTALVKKLKEKRAMLPDELNGKVDDLDNAQAAELLLTILHHDMKSIVERYIGNQRQLVVATAENWWDKYQVTLSEIERARDSAAKTLAGYLEELGYV</sequence>
<protein>
    <recommendedName>
        <fullName evidence="2">site-specific DNA-methyltransferase (adenine-specific)</fullName>
        <ecNumber evidence="2">2.1.1.72</ecNumber>
    </recommendedName>
</protein>
<keyword evidence="11" id="KW-0378">Hydrolase</keyword>
<comment type="caution">
    <text evidence="11">The sequence shown here is derived from an EMBL/GenBank/DDBJ whole genome shotgun (WGS) entry which is preliminary data.</text>
</comment>
<gene>
    <name evidence="11" type="ORF">HVA01_21760</name>
</gene>
<dbReference type="PANTHER" id="PTHR42933:SF3">
    <property type="entry name" value="TYPE I RESTRICTION ENZYME MJAVIII METHYLASE SUBUNIT"/>
    <property type="match status" value="1"/>
</dbReference>
<dbReference type="InterPro" id="IPR051537">
    <property type="entry name" value="DNA_Adenine_Mtase"/>
</dbReference>
<dbReference type="OrthoDB" id="9784823at2"/>
<organism evidence="11 12">
    <name type="scientific">Halovibrio variabilis</name>
    <dbReference type="NCBI Taxonomy" id="31910"/>
    <lineage>
        <taxon>Bacteria</taxon>
        <taxon>Pseudomonadati</taxon>
        <taxon>Pseudomonadota</taxon>
        <taxon>Gammaproteobacteria</taxon>
        <taxon>Oceanospirillales</taxon>
        <taxon>Halomonadaceae</taxon>
        <taxon>Halovibrio</taxon>
    </lineage>
</organism>
<dbReference type="GO" id="GO:0009307">
    <property type="term" value="P:DNA restriction-modification system"/>
    <property type="evidence" value="ECO:0007669"/>
    <property type="project" value="UniProtKB-KW"/>
</dbReference>
<keyword evidence="11" id="KW-0255">Endonuclease</keyword>
<dbReference type="GO" id="GO:0003677">
    <property type="term" value="F:DNA binding"/>
    <property type="evidence" value="ECO:0007669"/>
    <property type="project" value="InterPro"/>
</dbReference>
<evidence type="ECO:0000259" key="10">
    <source>
        <dbReference type="Pfam" id="PF12161"/>
    </source>
</evidence>
<feature type="region of interest" description="Disordered" evidence="8">
    <location>
        <begin position="700"/>
        <end position="723"/>
    </location>
</feature>
<feature type="compositionally biased region" description="Acidic residues" evidence="8">
    <location>
        <begin position="710"/>
        <end position="723"/>
    </location>
</feature>
<dbReference type="Proteomes" id="UP000321303">
    <property type="component" value="Unassembled WGS sequence"/>
</dbReference>
<dbReference type="Pfam" id="PF02384">
    <property type="entry name" value="N6_Mtase"/>
    <property type="match status" value="1"/>
</dbReference>
<dbReference type="RefSeq" id="WP_146875458.1">
    <property type="nucleotide sequence ID" value="NZ_BJXV01000011.1"/>
</dbReference>
<evidence type="ECO:0000256" key="2">
    <source>
        <dbReference type="ARBA" id="ARBA00011900"/>
    </source>
</evidence>
<evidence type="ECO:0000256" key="5">
    <source>
        <dbReference type="ARBA" id="ARBA00022691"/>
    </source>
</evidence>
<dbReference type="Gene3D" id="3.40.50.150">
    <property type="entry name" value="Vaccinia Virus protein VP39"/>
    <property type="match status" value="1"/>
</dbReference>
<dbReference type="AlphaFoldDB" id="A0A511UPM1"/>
<dbReference type="EC" id="2.1.1.72" evidence="2"/>
<evidence type="ECO:0000256" key="1">
    <source>
        <dbReference type="ARBA" id="ARBA00006594"/>
    </source>
</evidence>
<dbReference type="InterPro" id="IPR038333">
    <property type="entry name" value="T1MK-like_N_sf"/>
</dbReference>
<keyword evidence="3" id="KW-0489">Methyltransferase</keyword>
<evidence type="ECO:0000256" key="6">
    <source>
        <dbReference type="ARBA" id="ARBA00022747"/>
    </source>
</evidence>
<evidence type="ECO:0000256" key="4">
    <source>
        <dbReference type="ARBA" id="ARBA00022679"/>
    </source>
</evidence>
<reference evidence="11 12" key="1">
    <citation type="submission" date="2019-07" db="EMBL/GenBank/DDBJ databases">
        <title>Whole genome shotgun sequence of Halomonas variabilis NBRC 102410.</title>
        <authorList>
            <person name="Hosoyama A."/>
            <person name="Uohara A."/>
            <person name="Ohji S."/>
            <person name="Ichikawa N."/>
        </authorList>
    </citation>
    <scope>NUCLEOTIDE SEQUENCE [LARGE SCALE GENOMIC DNA]</scope>
    <source>
        <strain evidence="11 12">NBRC 102410</strain>
    </source>
</reference>
<dbReference type="Pfam" id="PF12161">
    <property type="entry name" value="HsdM_N"/>
    <property type="match status" value="1"/>
</dbReference>
<dbReference type="PANTHER" id="PTHR42933">
    <property type="entry name" value="SLR6095 PROTEIN"/>
    <property type="match status" value="1"/>
</dbReference>
<name>A0A511UPM1_9GAMM</name>